<dbReference type="FunFam" id="3.30.70.270:FF:000020">
    <property type="entry name" value="Transposon Tf2-6 polyprotein-like Protein"/>
    <property type="match status" value="1"/>
</dbReference>
<dbReference type="Gene3D" id="3.30.70.270">
    <property type="match status" value="2"/>
</dbReference>
<dbReference type="CDD" id="cd01647">
    <property type="entry name" value="RT_LTR"/>
    <property type="match status" value="1"/>
</dbReference>
<dbReference type="PANTHER" id="PTHR37984">
    <property type="entry name" value="PROTEIN CBG26694"/>
    <property type="match status" value="1"/>
</dbReference>
<dbReference type="PANTHER" id="PTHR37984:SF5">
    <property type="entry name" value="PROTEIN NYNRIN-LIKE"/>
    <property type="match status" value="1"/>
</dbReference>
<dbReference type="GO" id="GO:0015074">
    <property type="term" value="P:DNA integration"/>
    <property type="evidence" value="ECO:0007669"/>
    <property type="project" value="InterPro"/>
</dbReference>
<dbReference type="InterPro" id="IPR012337">
    <property type="entry name" value="RNaseH-like_sf"/>
</dbReference>
<evidence type="ECO:0000256" key="9">
    <source>
        <dbReference type="SAM" id="MobiDB-lite"/>
    </source>
</evidence>
<evidence type="ECO:0000259" key="11">
    <source>
        <dbReference type="PROSITE" id="PS50994"/>
    </source>
</evidence>
<keyword evidence="5" id="KW-0255">Endonuclease</keyword>
<feature type="compositionally biased region" description="Basic and acidic residues" evidence="9">
    <location>
        <begin position="545"/>
        <end position="557"/>
    </location>
</feature>
<dbReference type="Pfam" id="PF17921">
    <property type="entry name" value="Integrase_H2C2"/>
    <property type="match status" value="1"/>
</dbReference>
<evidence type="ECO:0000256" key="5">
    <source>
        <dbReference type="ARBA" id="ARBA00022759"/>
    </source>
</evidence>
<dbReference type="GO" id="GO:0004519">
    <property type="term" value="F:endonuclease activity"/>
    <property type="evidence" value="ECO:0007669"/>
    <property type="project" value="UniProtKB-KW"/>
</dbReference>
<gene>
    <name evidence="12" type="ORF">CI610_02562</name>
</gene>
<evidence type="ECO:0000256" key="3">
    <source>
        <dbReference type="ARBA" id="ARBA00022695"/>
    </source>
</evidence>
<evidence type="ECO:0000256" key="2">
    <source>
        <dbReference type="ARBA" id="ARBA00022679"/>
    </source>
</evidence>
<dbReference type="EMBL" id="NSIT01000169">
    <property type="protein sequence ID" value="PJE78498.1"/>
    <property type="molecule type" value="Genomic_DNA"/>
</dbReference>
<dbReference type="AlphaFoldDB" id="A0A2H9T5K4"/>
<dbReference type="GO" id="GO:0003964">
    <property type="term" value="F:RNA-directed DNA polymerase activity"/>
    <property type="evidence" value="ECO:0007669"/>
    <property type="project" value="UniProtKB-KW"/>
</dbReference>
<feature type="domain" description="Reverse transcriptase" evidence="10">
    <location>
        <begin position="125"/>
        <end position="304"/>
    </location>
</feature>
<dbReference type="Gene3D" id="1.10.340.70">
    <property type="match status" value="1"/>
</dbReference>
<evidence type="ECO:0008006" key="13">
    <source>
        <dbReference type="Google" id="ProtNLM"/>
    </source>
</evidence>
<dbReference type="InterPro" id="IPR001584">
    <property type="entry name" value="Integrase_cat-core"/>
</dbReference>
<dbReference type="InterPro" id="IPR054465">
    <property type="entry name" value="Integrase_p58-like_C"/>
</dbReference>
<dbReference type="GO" id="GO:0003676">
    <property type="term" value="F:nucleic acid binding"/>
    <property type="evidence" value="ECO:0007669"/>
    <property type="project" value="InterPro"/>
</dbReference>
<feature type="domain" description="Integrase catalytic" evidence="11">
    <location>
        <begin position="700"/>
        <end position="859"/>
    </location>
</feature>
<keyword evidence="7" id="KW-0695">RNA-directed DNA polymerase</keyword>
<dbReference type="Pfam" id="PF17919">
    <property type="entry name" value="RT_RNaseH_2"/>
    <property type="match status" value="1"/>
</dbReference>
<dbReference type="InterPro" id="IPR000477">
    <property type="entry name" value="RT_dom"/>
</dbReference>
<dbReference type="GO" id="GO:0006508">
    <property type="term" value="P:proteolysis"/>
    <property type="evidence" value="ECO:0007669"/>
    <property type="project" value="UniProtKB-KW"/>
</dbReference>
<dbReference type="InterPro" id="IPR043128">
    <property type="entry name" value="Rev_trsase/Diguanyl_cyclase"/>
</dbReference>
<dbReference type="Pfam" id="PF00665">
    <property type="entry name" value="rve"/>
    <property type="match status" value="1"/>
</dbReference>
<dbReference type="PROSITE" id="PS50994">
    <property type="entry name" value="INTEGRASE"/>
    <property type="match status" value="1"/>
</dbReference>
<reference evidence="12" key="1">
    <citation type="journal article" date="2017" name="Appl. Environ. Microbiol.">
        <title>Molecular characterization of an Endozoicomonas-like organism causing infection in king scallop Pecten maximus L.</title>
        <authorList>
            <person name="Cano I."/>
            <person name="van Aerle R."/>
            <person name="Ross S."/>
            <person name="Verner-Jeffreys D.W."/>
            <person name="Paley R.K."/>
            <person name="Rimmer G."/>
            <person name="Ryder D."/>
            <person name="Hooper P."/>
            <person name="Stone D."/>
            <person name="Feist S.W."/>
        </authorList>
    </citation>
    <scope>NUCLEOTIDE SEQUENCE</scope>
</reference>
<dbReference type="SUPFAM" id="SSF56672">
    <property type="entry name" value="DNA/RNA polymerases"/>
    <property type="match status" value="1"/>
</dbReference>
<comment type="caution">
    <text evidence="12">The sequence shown here is derived from an EMBL/GenBank/DDBJ whole genome shotgun (WGS) entry which is preliminary data.</text>
</comment>
<dbReference type="FunFam" id="3.10.20.370:FF:000001">
    <property type="entry name" value="Retrovirus-related Pol polyprotein from transposon 17.6-like protein"/>
    <property type="match status" value="1"/>
</dbReference>
<evidence type="ECO:0000256" key="6">
    <source>
        <dbReference type="ARBA" id="ARBA00022801"/>
    </source>
</evidence>
<keyword evidence="4" id="KW-0540">Nuclease</keyword>
<dbReference type="Pfam" id="PF00078">
    <property type="entry name" value="RVT_1"/>
    <property type="match status" value="1"/>
</dbReference>
<sequence length="1064" mass="122291">MRLMNLQEDPQTVYPGTNIARASPVTSVIETTSSSSCAPSGELREDLHQLLQRSKEHLTPEQSNKVKSLLLAYKNLFAATDSDLGRTTVVKHKIETGDARPIKQPLRRVPAHLSPEVDRQVDDMLDRGVIQKSTSPWSSGLVLVQKKDGSLRFCVDYRRLNAVSIHDAYPLPRIDEALDHLSGCTWFSTLDLNAGYWQVELEREDRPKTAFSTRTGLYEFQVMPFGLTSAPATFERLMETVLAGLQWQICLIYLDDVIVVGKDFEDMLQNLQTVFERLLTAGLKLKTKKCQLFGKEVIYLGHVISEEGIATDNEKVKVVEQWPVPKNIKEVRSFLGFCGYYRRFVRNFSQIASCLHRLTEKDRIFEWTNACQEAFTTLKHQLINAPILAHPDFTQPFILDTDASDKAIGAVLSQNIDGNERPIAYAGRMLTKSERSYCVTRKELLAVVHFVKHFKHYLYGRRFTVRTDHSSLRWLLNFKAPEGQMARWLQVLSSYNMDIKHRPGSQHRNADALSRIPCRQCGFDPMWEKHTETETENTAMACSPKTKEDSEDQKSKFESSILQQKQEDDADIAVVFKWVREGEKPPYKEIGDRSIIVKTLWAQFESLVIHGDMLYRKNPNSATSLQAIVPAAERRTVLTHSHDNRSSGHLGIKKTLAKIRQSFYWPGIQNDVKQYVIGCPQCSKRKSSSKTKRAPMQMVESGFPMERIAIDILCELPSTQQGNRHILVVSDYYTKWTESFAMPNMEAQTVAKILVEEVIARFGVPYSLHSDQGSQFESSLFREMCLLLQINKTHTTPYHPKSDGMVERFNKTLVTMLSAFVNNHQTDWDEHLPYVMMAYRSTEHETTGNSPNAMMLGRETSTPLDIQYEMPRNIKTIPQNQWAWQLKEKMENAHELVRKHSKGAMLRQKRYHDQKLSWTKFEPGDSVYVFFPNIPAGTTHKLASRWRGPFKILTRLTEVTYRVPCGYKGKTQVIHADRMRPRHPQILRGESRAEAFGRKDVQVQVDETCFEQSQNESVEKTEKNLVLEELGEKFSSENECEPNGANPRRTRRKPQWHSDYTSFY</sequence>
<evidence type="ECO:0000256" key="7">
    <source>
        <dbReference type="ARBA" id="ARBA00022918"/>
    </source>
</evidence>
<feature type="region of interest" description="Disordered" evidence="9">
    <location>
        <begin position="1033"/>
        <end position="1064"/>
    </location>
</feature>
<accession>A0A2H9T5K4</accession>
<dbReference type="Pfam" id="PF22938">
    <property type="entry name" value="Integrase_p58_C"/>
    <property type="match status" value="1"/>
</dbReference>
<evidence type="ECO:0000256" key="4">
    <source>
        <dbReference type="ARBA" id="ARBA00022722"/>
    </source>
</evidence>
<dbReference type="Gene3D" id="3.30.420.10">
    <property type="entry name" value="Ribonuclease H-like superfamily/Ribonuclease H"/>
    <property type="match status" value="1"/>
</dbReference>
<dbReference type="InterPro" id="IPR041577">
    <property type="entry name" value="RT_RNaseH_2"/>
</dbReference>
<dbReference type="InterPro" id="IPR050951">
    <property type="entry name" value="Retrovirus_Pol_polyprotein"/>
</dbReference>
<proteinExistence type="predicted"/>
<keyword evidence="3" id="KW-0548">Nucleotidyltransferase</keyword>
<dbReference type="PROSITE" id="PS50878">
    <property type="entry name" value="RT_POL"/>
    <property type="match status" value="1"/>
</dbReference>
<name>A0A2H9T5K4_9ZZZZ</name>
<dbReference type="FunFam" id="3.10.10.10:FF:000007">
    <property type="entry name" value="Retrovirus-related Pol polyprotein from transposon 17.6-like Protein"/>
    <property type="match status" value="1"/>
</dbReference>
<keyword evidence="1" id="KW-0645">Protease</keyword>
<evidence type="ECO:0000256" key="8">
    <source>
        <dbReference type="ARBA" id="ARBA00023268"/>
    </source>
</evidence>
<dbReference type="Gene3D" id="3.10.10.10">
    <property type="entry name" value="HIV Type 1 Reverse Transcriptase, subunit A, domain 1"/>
    <property type="match status" value="1"/>
</dbReference>
<dbReference type="CDD" id="cd09274">
    <property type="entry name" value="RNase_HI_RT_Ty3"/>
    <property type="match status" value="1"/>
</dbReference>
<keyword evidence="2" id="KW-0808">Transferase</keyword>
<dbReference type="InterPro" id="IPR041588">
    <property type="entry name" value="Integrase_H2C2"/>
</dbReference>
<dbReference type="InterPro" id="IPR036397">
    <property type="entry name" value="RNaseH_sf"/>
</dbReference>
<dbReference type="FunFam" id="1.10.340.70:FF:000001">
    <property type="entry name" value="Retrovirus-related Pol polyprotein from transposon gypsy-like Protein"/>
    <property type="match status" value="1"/>
</dbReference>
<dbReference type="FunFam" id="3.30.420.10:FF:000032">
    <property type="entry name" value="Retrovirus-related Pol polyprotein from transposon 297-like Protein"/>
    <property type="match status" value="1"/>
</dbReference>
<evidence type="ECO:0000256" key="1">
    <source>
        <dbReference type="ARBA" id="ARBA00022670"/>
    </source>
</evidence>
<evidence type="ECO:0000259" key="10">
    <source>
        <dbReference type="PROSITE" id="PS50878"/>
    </source>
</evidence>
<dbReference type="SUPFAM" id="SSF53098">
    <property type="entry name" value="Ribonuclease H-like"/>
    <property type="match status" value="1"/>
</dbReference>
<keyword evidence="8" id="KW-0511">Multifunctional enzyme</keyword>
<dbReference type="GO" id="GO:0008233">
    <property type="term" value="F:peptidase activity"/>
    <property type="evidence" value="ECO:0007669"/>
    <property type="project" value="UniProtKB-KW"/>
</dbReference>
<keyword evidence="6" id="KW-0378">Hydrolase</keyword>
<evidence type="ECO:0000313" key="12">
    <source>
        <dbReference type="EMBL" id="PJE78498.1"/>
    </source>
</evidence>
<protein>
    <recommendedName>
        <fullName evidence="13">Integrase catalytic domain-containing protein</fullName>
    </recommendedName>
</protein>
<feature type="region of interest" description="Disordered" evidence="9">
    <location>
        <begin position="534"/>
        <end position="564"/>
    </location>
</feature>
<organism evidence="12">
    <name type="scientific">invertebrate metagenome</name>
    <dbReference type="NCBI Taxonomy" id="1711999"/>
    <lineage>
        <taxon>unclassified sequences</taxon>
        <taxon>metagenomes</taxon>
        <taxon>organismal metagenomes</taxon>
    </lineage>
</organism>
<dbReference type="InterPro" id="IPR043502">
    <property type="entry name" value="DNA/RNA_pol_sf"/>
</dbReference>